<feature type="compositionally biased region" description="Basic and acidic residues" evidence="1">
    <location>
        <begin position="440"/>
        <end position="468"/>
    </location>
</feature>
<dbReference type="GO" id="GO:0016579">
    <property type="term" value="P:protein deubiquitination"/>
    <property type="evidence" value="ECO:0007669"/>
    <property type="project" value="InterPro"/>
</dbReference>
<evidence type="ECO:0000313" key="3">
    <source>
        <dbReference type="EMBL" id="KAG0263512.1"/>
    </source>
</evidence>
<dbReference type="OrthoDB" id="2429747at2759"/>
<feature type="compositionally biased region" description="Polar residues" evidence="1">
    <location>
        <begin position="427"/>
        <end position="439"/>
    </location>
</feature>
<name>A0A9P6U8B4_9FUNG</name>
<dbReference type="Gene3D" id="3.90.70.10">
    <property type="entry name" value="Cysteine proteinases"/>
    <property type="match status" value="1"/>
</dbReference>
<comment type="caution">
    <text evidence="3">The sequence shown here is derived from an EMBL/GenBank/DDBJ whole genome shotgun (WGS) entry which is preliminary data.</text>
</comment>
<dbReference type="InterPro" id="IPR038765">
    <property type="entry name" value="Papain-like_cys_pep_sf"/>
</dbReference>
<evidence type="ECO:0000256" key="1">
    <source>
        <dbReference type="SAM" id="MobiDB-lite"/>
    </source>
</evidence>
<reference evidence="3" key="1">
    <citation type="journal article" date="2020" name="Fungal Divers.">
        <title>Resolving the Mortierellaceae phylogeny through synthesis of multi-gene phylogenetics and phylogenomics.</title>
        <authorList>
            <person name="Vandepol N."/>
            <person name="Liber J."/>
            <person name="Desiro A."/>
            <person name="Na H."/>
            <person name="Kennedy M."/>
            <person name="Barry K."/>
            <person name="Grigoriev I.V."/>
            <person name="Miller A.N."/>
            <person name="O'Donnell K."/>
            <person name="Stajich J.E."/>
            <person name="Bonito G."/>
        </authorList>
    </citation>
    <scope>NUCLEOTIDE SEQUENCE</scope>
    <source>
        <strain evidence="3">KOD948</strain>
    </source>
</reference>
<feature type="compositionally biased region" description="Basic and acidic residues" evidence="1">
    <location>
        <begin position="258"/>
        <end position="267"/>
    </location>
</feature>
<feature type="compositionally biased region" description="Basic and acidic residues" evidence="1">
    <location>
        <begin position="221"/>
        <end position="231"/>
    </location>
</feature>
<dbReference type="InterPro" id="IPR003903">
    <property type="entry name" value="UIM_dom"/>
</dbReference>
<gene>
    <name evidence="3" type="ORF">BG011_008684</name>
</gene>
<dbReference type="SUPFAM" id="SSF54001">
    <property type="entry name" value="Cysteine proteinases"/>
    <property type="match status" value="1"/>
</dbReference>
<organism evidence="3 4">
    <name type="scientific">Mortierella polycephala</name>
    <dbReference type="NCBI Taxonomy" id="41804"/>
    <lineage>
        <taxon>Eukaryota</taxon>
        <taxon>Fungi</taxon>
        <taxon>Fungi incertae sedis</taxon>
        <taxon>Mucoromycota</taxon>
        <taxon>Mortierellomycotina</taxon>
        <taxon>Mortierellomycetes</taxon>
        <taxon>Mortierellales</taxon>
        <taxon>Mortierellaceae</taxon>
        <taxon>Mortierella</taxon>
    </lineage>
</organism>
<feature type="region of interest" description="Disordered" evidence="1">
    <location>
        <begin position="304"/>
        <end position="375"/>
    </location>
</feature>
<evidence type="ECO:0000313" key="4">
    <source>
        <dbReference type="Proteomes" id="UP000726737"/>
    </source>
</evidence>
<evidence type="ECO:0000259" key="2">
    <source>
        <dbReference type="Pfam" id="PF00443"/>
    </source>
</evidence>
<keyword evidence="4" id="KW-1185">Reference proteome</keyword>
<dbReference type="EMBL" id="JAAAJA010000073">
    <property type="protein sequence ID" value="KAG0263512.1"/>
    <property type="molecule type" value="Genomic_DNA"/>
</dbReference>
<dbReference type="Pfam" id="PF00443">
    <property type="entry name" value="UCH"/>
    <property type="match status" value="1"/>
</dbReference>
<dbReference type="Proteomes" id="UP000726737">
    <property type="component" value="Unassembled WGS sequence"/>
</dbReference>
<protein>
    <recommendedName>
        <fullName evidence="2">Peptidase C19 ubiquitin carboxyl-terminal hydrolase domain-containing protein</fullName>
    </recommendedName>
</protein>
<dbReference type="GO" id="GO:0004843">
    <property type="term" value="F:cysteine-type deubiquitinase activity"/>
    <property type="evidence" value="ECO:0007669"/>
    <property type="project" value="InterPro"/>
</dbReference>
<sequence length="544" mass="60666">MSSQQTASIGSLFPQFFESQHIAFECDMCQSESAIVHRSISKLPKVLVISLKRFTRRPSHGYNMNRSRVNIDETLDFGATRAHYLDDNGFLDNPHIPSDSFLSSSSSRFSSISPRRQEYQEYPISSSTPQDYDNTNAHGSLVHSSAASPIELPSDDEDIYDLSLSQAHSFYEAPSEDEQYRWAIEESLRTSQSNSQESSLDKDECPSQVFGADNPSNGHLLDMEGGKNNKDIDDDVRDDVDPSRCDNDIRSIPGLDSAESKDKSEDKVKIEEGIVVISDDEDEGVKAAIEASLLPVDTLSSADHELREKESKEMEEAIRRSLIDQEDNKENISPEKKVGKKEKRDKNVCVKTQQKEIPAPARLQRANTIDGDGSLTASRDVSEWLQSCSQPLPQHCQKQHHARFLSGASTSTADSNSGQQFYARSTVTINGPDGCQSTRATKESKGKGKEKGYEKGKGKERAPEKTQMKCEVSDQGLFRLQAAISHTGLTSATSEGYYICDRRDADGIWRCHEGHKRTRIGPISDLSRHRGRSGYLFFYVSCRP</sequence>
<feature type="compositionally biased region" description="Basic and acidic residues" evidence="1">
    <location>
        <begin position="239"/>
        <end position="249"/>
    </location>
</feature>
<dbReference type="PROSITE" id="PS50330">
    <property type="entry name" value="UIM"/>
    <property type="match status" value="1"/>
</dbReference>
<proteinExistence type="predicted"/>
<dbReference type="AlphaFoldDB" id="A0A9P6U8B4"/>
<feature type="region of interest" description="Disordered" evidence="1">
    <location>
        <begin position="187"/>
        <end position="267"/>
    </location>
</feature>
<feature type="compositionally biased region" description="Basic and acidic residues" evidence="1">
    <location>
        <begin position="304"/>
        <end position="348"/>
    </location>
</feature>
<feature type="domain" description="Peptidase C19 ubiquitin carboxyl-terminal hydrolase" evidence="2">
    <location>
        <begin position="9"/>
        <end position="539"/>
    </location>
</feature>
<feature type="region of interest" description="Disordered" evidence="1">
    <location>
        <begin position="427"/>
        <end position="468"/>
    </location>
</feature>
<dbReference type="CDD" id="cd02257">
    <property type="entry name" value="Peptidase_C19"/>
    <property type="match status" value="1"/>
</dbReference>
<feature type="compositionally biased region" description="Polar residues" evidence="1">
    <location>
        <begin position="189"/>
        <end position="198"/>
    </location>
</feature>
<accession>A0A9P6U8B4</accession>
<dbReference type="InterPro" id="IPR001394">
    <property type="entry name" value="Peptidase_C19_UCH"/>
</dbReference>